<dbReference type="EMBL" id="JAMZEC010000001">
    <property type="protein sequence ID" value="MCP2346797.1"/>
    <property type="molecule type" value="Genomic_DNA"/>
</dbReference>
<protein>
    <submittedName>
        <fullName evidence="3">Uncharacterized protein</fullName>
    </submittedName>
</protein>
<sequence length="114" mass="12775">MYVIRLADGTLRVPRTLTSEDGRLIANAYVDLVPGDPDYDRWLPESLTEEELAERRVKWQAGNDELEREFQAYRAEQLKAGRLGAEGAGTSQEEQPVAGRAGVERQVGVEQEET</sequence>
<gene>
    <name evidence="3" type="ORF">HD595_002919</name>
</gene>
<keyword evidence="1" id="KW-0175">Coiled coil</keyword>
<accession>A0ABT1JZE0</accession>
<dbReference type="RefSeq" id="WP_253769290.1">
    <property type="nucleotide sequence ID" value="NZ_BAAAVE010000040.1"/>
</dbReference>
<comment type="caution">
    <text evidence="3">The sequence shown here is derived from an EMBL/GenBank/DDBJ whole genome shotgun (WGS) entry which is preliminary data.</text>
</comment>
<feature type="coiled-coil region" evidence="1">
    <location>
        <begin position="49"/>
        <end position="76"/>
    </location>
</feature>
<evidence type="ECO:0000256" key="1">
    <source>
        <dbReference type="SAM" id="Coils"/>
    </source>
</evidence>
<evidence type="ECO:0000256" key="2">
    <source>
        <dbReference type="SAM" id="MobiDB-lite"/>
    </source>
</evidence>
<keyword evidence="4" id="KW-1185">Reference proteome</keyword>
<evidence type="ECO:0000313" key="4">
    <source>
        <dbReference type="Proteomes" id="UP001320766"/>
    </source>
</evidence>
<dbReference type="Proteomes" id="UP001320766">
    <property type="component" value="Unassembled WGS sequence"/>
</dbReference>
<evidence type="ECO:0000313" key="3">
    <source>
        <dbReference type="EMBL" id="MCP2346797.1"/>
    </source>
</evidence>
<name>A0ABT1JZE0_9ACTN</name>
<reference evidence="3 4" key="1">
    <citation type="submission" date="2022-06" db="EMBL/GenBank/DDBJ databases">
        <title>Sequencing the genomes of 1000 actinobacteria strains.</title>
        <authorList>
            <person name="Klenk H.-P."/>
        </authorList>
    </citation>
    <scope>NUCLEOTIDE SEQUENCE [LARGE SCALE GENOMIC DNA]</scope>
    <source>
        <strain evidence="3 4">DSM 44170</strain>
    </source>
</reference>
<feature type="region of interest" description="Disordered" evidence="2">
    <location>
        <begin position="83"/>
        <end position="114"/>
    </location>
</feature>
<organism evidence="3 4">
    <name type="scientific">Nonomuraea roseoviolacea subsp. carminata</name>
    <dbReference type="NCBI Taxonomy" id="160689"/>
    <lineage>
        <taxon>Bacteria</taxon>
        <taxon>Bacillati</taxon>
        <taxon>Actinomycetota</taxon>
        <taxon>Actinomycetes</taxon>
        <taxon>Streptosporangiales</taxon>
        <taxon>Streptosporangiaceae</taxon>
        <taxon>Nonomuraea</taxon>
    </lineage>
</organism>
<proteinExistence type="predicted"/>
<feature type="compositionally biased region" description="Low complexity" evidence="2">
    <location>
        <begin position="104"/>
        <end position="114"/>
    </location>
</feature>